<dbReference type="SUPFAM" id="SSF57933">
    <property type="entry name" value="TAZ domain"/>
    <property type="match status" value="1"/>
</dbReference>
<dbReference type="Gene3D" id="1.20.1020.10">
    <property type="entry name" value="TAZ domain"/>
    <property type="match status" value="1"/>
</dbReference>
<dbReference type="Proteomes" id="UP000001940">
    <property type="component" value="Chromosome X"/>
</dbReference>
<dbReference type="EMBL" id="BX284606">
    <property type="protein sequence ID" value="CAB03976.2"/>
    <property type="molecule type" value="Genomic_DNA"/>
</dbReference>
<dbReference type="Pfam" id="PF02135">
    <property type="entry name" value="zf-TAZ"/>
    <property type="match status" value="1"/>
</dbReference>
<dbReference type="PIR" id="T20071">
    <property type="entry name" value="T20071"/>
</dbReference>
<dbReference type="STRING" id="6239.C49F5.5.1"/>
<evidence type="ECO:0000313" key="15">
    <source>
        <dbReference type="Proteomes" id="UP000001940"/>
    </source>
</evidence>
<feature type="zinc finger region" description="TAZ-type" evidence="12">
    <location>
        <begin position="11"/>
        <end position="106"/>
    </location>
</feature>
<evidence type="ECO:0000256" key="3">
    <source>
        <dbReference type="ARBA" id="ARBA00022679"/>
    </source>
</evidence>
<evidence type="ECO:0000313" key="14">
    <source>
        <dbReference type="EMBL" id="CAB03976.2"/>
    </source>
</evidence>
<evidence type="ECO:0000256" key="6">
    <source>
        <dbReference type="ARBA" id="ARBA00022833"/>
    </source>
</evidence>
<evidence type="ECO:0000256" key="8">
    <source>
        <dbReference type="ARBA" id="ARBA00023015"/>
    </source>
</evidence>
<dbReference type="GO" id="GO:0008270">
    <property type="term" value="F:zinc ion binding"/>
    <property type="evidence" value="ECO:0007669"/>
    <property type="project" value="UniProtKB-KW"/>
</dbReference>
<evidence type="ECO:0000256" key="5">
    <source>
        <dbReference type="ARBA" id="ARBA00022771"/>
    </source>
</evidence>
<dbReference type="GeneID" id="183614"/>
<dbReference type="SMR" id="O17681"/>
<evidence type="ECO:0000256" key="12">
    <source>
        <dbReference type="PROSITE-ProRule" id="PRU00203"/>
    </source>
</evidence>
<dbReference type="PANTHER" id="PTHR13808:SF1">
    <property type="entry name" value="HISTONE ACETYLTRANSFERASE"/>
    <property type="match status" value="1"/>
</dbReference>
<keyword evidence="15" id="KW-1185">Reference proteome</keyword>
<evidence type="ECO:0000256" key="11">
    <source>
        <dbReference type="ARBA" id="ARBA00048017"/>
    </source>
</evidence>
<dbReference type="InterPro" id="IPR000197">
    <property type="entry name" value="Znf_TAZ"/>
</dbReference>
<organism evidence="14 15">
    <name type="scientific">Caenorhabditis elegans</name>
    <dbReference type="NCBI Taxonomy" id="6239"/>
    <lineage>
        <taxon>Eukaryota</taxon>
        <taxon>Metazoa</taxon>
        <taxon>Ecdysozoa</taxon>
        <taxon>Nematoda</taxon>
        <taxon>Chromadorea</taxon>
        <taxon>Rhabditida</taxon>
        <taxon>Rhabditina</taxon>
        <taxon>Rhabditomorpha</taxon>
        <taxon>Rhabditoidea</taxon>
        <taxon>Rhabditidae</taxon>
        <taxon>Peloderinae</taxon>
        <taxon>Caenorhabditis</taxon>
    </lineage>
</organism>
<dbReference type="eggNOG" id="KOG1778">
    <property type="taxonomic scope" value="Eukaryota"/>
</dbReference>
<evidence type="ECO:0000256" key="1">
    <source>
        <dbReference type="ARBA" id="ARBA00004123"/>
    </source>
</evidence>
<evidence type="ECO:0000256" key="9">
    <source>
        <dbReference type="ARBA" id="ARBA00023163"/>
    </source>
</evidence>
<keyword evidence="9" id="KW-0804">Transcription</keyword>
<gene>
    <name evidence="14 16" type="ORF">C49F5.5</name>
    <name evidence="14" type="ORF">CELE_C49F5.5</name>
</gene>
<evidence type="ECO:0000259" key="13">
    <source>
        <dbReference type="PROSITE" id="PS50134"/>
    </source>
</evidence>
<dbReference type="GO" id="GO:0005634">
    <property type="term" value="C:nucleus"/>
    <property type="evidence" value="ECO:0007669"/>
    <property type="project" value="UniProtKB-SubCell"/>
</dbReference>
<dbReference type="RefSeq" id="NP_001359599.1">
    <property type="nucleotide sequence ID" value="NM_001373524.2"/>
</dbReference>
<dbReference type="OrthoDB" id="899at2759"/>
<dbReference type="InParanoid" id="O17681"/>
<evidence type="ECO:0000256" key="10">
    <source>
        <dbReference type="ARBA" id="ARBA00023242"/>
    </source>
</evidence>
<dbReference type="WormBase" id="C49F5.5">
    <property type="protein sequence ID" value="CE53344"/>
    <property type="gene ID" value="WBGene00008209"/>
</dbReference>
<dbReference type="PaxDb" id="6239-C49F5.5"/>
<keyword evidence="4 12" id="KW-0479">Metal-binding</keyword>
<keyword evidence="8" id="KW-0805">Transcription regulation</keyword>
<keyword evidence="3" id="KW-0808">Transferase</keyword>
<dbReference type="HOGENOM" id="CLU_145627_1_0_1"/>
<protein>
    <recommendedName>
        <fullName evidence="2">histone acetyltransferase</fullName>
        <ecNumber evidence="2">2.3.1.48</ecNumber>
    </recommendedName>
</protein>
<keyword evidence="6 12" id="KW-0862">Zinc</keyword>
<evidence type="ECO:0000256" key="4">
    <source>
        <dbReference type="ARBA" id="ARBA00022723"/>
    </source>
</evidence>
<comment type="subcellular location">
    <subcellularLocation>
        <location evidence="1">Nucleus</location>
    </subcellularLocation>
</comment>
<dbReference type="EC" id="2.3.1.48" evidence="2"/>
<dbReference type="PANTHER" id="PTHR13808">
    <property type="entry name" value="CBP/P300-RELATED"/>
    <property type="match status" value="1"/>
</dbReference>
<dbReference type="PROSITE" id="PS50134">
    <property type="entry name" value="ZF_TAZ"/>
    <property type="match status" value="1"/>
</dbReference>
<sequence>MISLSDPSRIDPHILKVIKEQLILLLHANVCTKRDRENYQAAINGQPARHPRCDLPSCGLFKYTLSHLNMCTNGSHCLIDYCNTSKQLIKHWRECQNRACAICAPLRRLQTFGGS</sequence>
<accession>O17681</accession>
<dbReference type="KEGG" id="cel:CELE_C49F5.5"/>
<dbReference type="AGR" id="WB:WBGene00008209"/>
<dbReference type="CTD" id="183614"/>
<dbReference type="GO" id="GO:0004402">
    <property type="term" value="F:histone acetyltransferase activity"/>
    <property type="evidence" value="ECO:0007669"/>
    <property type="project" value="InterPro"/>
</dbReference>
<keyword evidence="7" id="KW-0156">Chromatin regulator</keyword>
<dbReference type="Bgee" id="WBGene00008209">
    <property type="expression patterns" value="Expressed in material anatomical entity and 2 other cell types or tissues"/>
</dbReference>
<name>O17681_CAEEL</name>
<keyword evidence="5 12" id="KW-0863">Zinc-finger</keyword>
<dbReference type="PhylomeDB" id="O17681"/>
<dbReference type="AlphaFoldDB" id="O17681"/>
<evidence type="ECO:0000256" key="7">
    <source>
        <dbReference type="ARBA" id="ARBA00022853"/>
    </source>
</evidence>
<dbReference type="SMART" id="SM00551">
    <property type="entry name" value="ZnF_TAZ"/>
    <property type="match status" value="1"/>
</dbReference>
<comment type="catalytic activity">
    <reaction evidence="11">
        <text>L-lysyl-[protein] + acetyl-CoA = N(6)-acetyl-L-lysyl-[protein] + CoA + H(+)</text>
        <dbReference type="Rhea" id="RHEA:45948"/>
        <dbReference type="Rhea" id="RHEA-COMP:9752"/>
        <dbReference type="Rhea" id="RHEA-COMP:10731"/>
        <dbReference type="ChEBI" id="CHEBI:15378"/>
        <dbReference type="ChEBI" id="CHEBI:29969"/>
        <dbReference type="ChEBI" id="CHEBI:57287"/>
        <dbReference type="ChEBI" id="CHEBI:57288"/>
        <dbReference type="ChEBI" id="CHEBI:61930"/>
        <dbReference type="EC" id="2.3.1.48"/>
    </reaction>
</comment>
<feature type="domain" description="TAZ-type" evidence="13">
    <location>
        <begin position="11"/>
        <end position="106"/>
    </location>
</feature>
<reference evidence="14 15" key="1">
    <citation type="journal article" date="1998" name="Science">
        <title>Genome sequence of the nematode C. elegans: a platform for investigating biology.</title>
        <authorList>
            <consortium name="The C. elegans sequencing consortium"/>
            <person name="Sulson J.E."/>
            <person name="Waterston R."/>
        </authorList>
    </citation>
    <scope>NUCLEOTIDE SEQUENCE [LARGE SCALE GENOMIC DNA]</scope>
    <source>
        <strain evidence="14 15">Bristol N2</strain>
    </source>
</reference>
<dbReference type="InterPro" id="IPR013178">
    <property type="entry name" value="Histone_AcTrfase_Rtt109/CBP"/>
</dbReference>
<dbReference type="InterPro" id="IPR035898">
    <property type="entry name" value="TAZ_dom_sf"/>
</dbReference>
<keyword evidence="10" id="KW-0539">Nucleus</keyword>
<evidence type="ECO:0000256" key="2">
    <source>
        <dbReference type="ARBA" id="ARBA00013184"/>
    </source>
</evidence>
<dbReference type="GO" id="GO:0006355">
    <property type="term" value="P:regulation of DNA-templated transcription"/>
    <property type="evidence" value="ECO:0007669"/>
    <property type="project" value="InterPro"/>
</dbReference>
<dbReference type="UCSC" id="C49F5.5">
    <property type="organism name" value="c. elegans"/>
</dbReference>
<evidence type="ECO:0000313" key="16">
    <source>
        <dbReference type="WormBase" id="C49F5.5"/>
    </source>
</evidence>
<proteinExistence type="predicted"/>